<gene>
    <name evidence="2" type="ORF">SEMRO_647_G180840.1</name>
</gene>
<evidence type="ECO:0000313" key="3">
    <source>
        <dbReference type="Proteomes" id="UP001153069"/>
    </source>
</evidence>
<accession>A0A9N8E477</accession>
<name>A0A9N8E477_9STRA</name>
<reference evidence="2" key="1">
    <citation type="submission" date="2020-06" db="EMBL/GenBank/DDBJ databases">
        <authorList>
            <consortium name="Plant Systems Biology data submission"/>
        </authorList>
    </citation>
    <scope>NUCLEOTIDE SEQUENCE</scope>
    <source>
        <strain evidence="2">D6</strain>
    </source>
</reference>
<comment type="caution">
    <text evidence="2">The sequence shown here is derived from an EMBL/GenBank/DDBJ whole genome shotgun (WGS) entry which is preliminary data.</text>
</comment>
<evidence type="ECO:0000256" key="1">
    <source>
        <dbReference type="SAM" id="MobiDB-lite"/>
    </source>
</evidence>
<dbReference type="AlphaFoldDB" id="A0A9N8E477"/>
<keyword evidence="3" id="KW-1185">Reference proteome</keyword>
<feature type="region of interest" description="Disordered" evidence="1">
    <location>
        <begin position="1"/>
        <end position="28"/>
    </location>
</feature>
<protein>
    <submittedName>
        <fullName evidence="2">Uncharacterized protein</fullName>
    </submittedName>
</protein>
<sequence>MSPPPPKKAKGDTNDATTTLAAAPPNGAASSATADVAGLLVALENPEVIASLGKKLGKKFVSREEHEELKARLDKIAGVFEPSTQFALFETAIYEFVRSDIEKLFSAEEEQEKAKHALAVLCDDIVKQLVVDPATKKGFSFVGFSSRRRRNEKVTRKEWKPSVLRALHGLAAYIEIEQESTLKKWATNSGQRNLVTHDGAFVDALYLTADGKTKASVFTETKEKVKKHRRILKEKSREDPSCATLDGALEDIVKALVSKKVEVGEAAKASVVHELKRLVGDTVAKRED</sequence>
<evidence type="ECO:0000313" key="2">
    <source>
        <dbReference type="EMBL" id="CAB9514326.1"/>
    </source>
</evidence>
<organism evidence="2 3">
    <name type="scientific">Seminavis robusta</name>
    <dbReference type="NCBI Taxonomy" id="568900"/>
    <lineage>
        <taxon>Eukaryota</taxon>
        <taxon>Sar</taxon>
        <taxon>Stramenopiles</taxon>
        <taxon>Ochrophyta</taxon>
        <taxon>Bacillariophyta</taxon>
        <taxon>Bacillariophyceae</taxon>
        <taxon>Bacillariophycidae</taxon>
        <taxon>Naviculales</taxon>
        <taxon>Naviculaceae</taxon>
        <taxon>Seminavis</taxon>
    </lineage>
</organism>
<dbReference type="Proteomes" id="UP001153069">
    <property type="component" value="Unassembled WGS sequence"/>
</dbReference>
<proteinExistence type="predicted"/>
<feature type="compositionally biased region" description="Low complexity" evidence="1">
    <location>
        <begin position="14"/>
        <end position="28"/>
    </location>
</feature>
<dbReference type="EMBL" id="CAICTM010000646">
    <property type="protein sequence ID" value="CAB9514326.1"/>
    <property type="molecule type" value="Genomic_DNA"/>
</dbReference>